<comment type="caution">
    <text evidence="1">The sequence shown here is derived from an EMBL/GenBank/DDBJ whole genome shotgun (WGS) entry which is preliminary data.</text>
</comment>
<name>A0AAV4XSC5_CAEEX</name>
<protein>
    <recommendedName>
        <fullName evidence="3">Ycf15</fullName>
    </recommendedName>
</protein>
<sequence length="92" mass="10425">MHLCIPFQKRNPNVLQPRKQFLFPSQKDVLTFFETGNRKPGMSLSHSIILYSEVRVFSFGCSFLSLLFCSFLMKRRPSSVSQAGLVPVATLA</sequence>
<evidence type="ECO:0008006" key="3">
    <source>
        <dbReference type="Google" id="ProtNLM"/>
    </source>
</evidence>
<dbReference type="Proteomes" id="UP001054945">
    <property type="component" value="Unassembled WGS sequence"/>
</dbReference>
<reference evidence="1 2" key="1">
    <citation type="submission" date="2021-06" db="EMBL/GenBank/DDBJ databases">
        <title>Caerostris extrusa draft genome.</title>
        <authorList>
            <person name="Kono N."/>
            <person name="Arakawa K."/>
        </authorList>
    </citation>
    <scope>NUCLEOTIDE SEQUENCE [LARGE SCALE GENOMIC DNA]</scope>
</reference>
<dbReference type="AlphaFoldDB" id="A0AAV4XSC5"/>
<proteinExistence type="predicted"/>
<gene>
    <name evidence="1" type="ORF">CEXT_386211</name>
</gene>
<organism evidence="1 2">
    <name type="scientific">Caerostris extrusa</name>
    <name type="common">Bark spider</name>
    <name type="synonym">Caerostris bankana</name>
    <dbReference type="NCBI Taxonomy" id="172846"/>
    <lineage>
        <taxon>Eukaryota</taxon>
        <taxon>Metazoa</taxon>
        <taxon>Ecdysozoa</taxon>
        <taxon>Arthropoda</taxon>
        <taxon>Chelicerata</taxon>
        <taxon>Arachnida</taxon>
        <taxon>Araneae</taxon>
        <taxon>Araneomorphae</taxon>
        <taxon>Entelegynae</taxon>
        <taxon>Araneoidea</taxon>
        <taxon>Araneidae</taxon>
        <taxon>Caerostris</taxon>
    </lineage>
</organism>
<evidence type="ECO:0000313" key="1">
    <source>
        <dbReference type="EMBL" id="GIY96633.1"/>
    </source>
</evidence>
<keyword evidence="2" id="KW-1185">Reference proteome</keyword>
<evidence type="ECO:0000313" key="2">
    <source>
        <dbReference type="Proteomes" id="UP001054945"/>
    </source>
</evidence>
<dbReference type="EMBL" id="BPLR01018069">
    <property type="protein sequence ID" value="GIY96633.1"/>
    <property type="molecule type" value="Genomic_DNA"/>
</dbReference>
<accession>A0AAV4XSC5</accession>